<evidence type="ECO:0000313" key="3">
    <source>
        <dbReference type="Proteomes" id="UP000607197"/>
    </source>
</evidence>
<name>A0A830F1E4_9EURY</name>
<keyword evidence="3" id="KW-1185">Reference proteome</keyword>
<gene>
    <name evidence="2" type="ORF">GCM10009039_07880</name>
</gene>
<proteinExistence type="predicted"/>
<organism evidence="2 3">
    <name type="scientific">Halocalculus aciditolerans</name>
    <dbReference type="NCBI Taxonomy" id="1383812"/>
    <lineage>
        <taxon>Archaea</taxon>
        <taxon>Methanobacteriati</taxon>
        <taxon>Methanobacteriota</taxon>
        <taxon>Stenosarchaea group</taxon>
        <taxon>Halobacteria</taxon>
        <taxon>Halobacteriales</taxon>
        <taxon>Halobacteriaceae</taxon>
        <taxon>Halocalculus</taxon>
    </lineage>
</organism>
<evidence type="ECO:0000313" key="2">
    <source>
        <dbReference type="EMBL" id="GGL52024.1"/>
    </source>
</evidence>
<evidence type="ECO:0000256" key="1">
    <source>
        <dbReference type="SAM" id="MobiDB-lite"/>
    </source>
</evidence>
<reference evidence="2" key="2">
    <citation type="submission" date="2020-09" db="EMBL/GenBank/DDBJ databases">
        <authorList>
            <person name="Sun Q."/>
            <person name="Ohkuma M."/>
        </authorList>
    </citation>
    <scope>NUCLEOTIDE SEQUENCE</scope>
    <source>
        <strain evidence="2">JCM 19596</strain>
    </source>
</reference>
<dbReference type="EMBL" id="BMPG01000001">
    <property type="protein sequence ID" value="GGL52024.1"/>
    <property type="molecule type" value="Genomic_DNA"/>
</dbReference>
<feature type="region of interest" description="Disordered" evidence="1">
    <location>
        <begin position="1"/>
        <end position="50"/>
    </location>
</feature>
<protein>
    <submittedName>
        <fullName evidence="2">Uncharacterized protein</fullName>
    </submittedName>
</protein>
<feature type="compositionally biased region" description="Polar residues" evidence="1">
    <location>
        <begin position="28"/>
        <end position="41"/>
    </location>
</feature>
<sequence>MRYASPIPPRRCRPRRRGRRRRRLHAGNGSSDATLYATTELGTDRPEAVPLNDSRLADSAVVQSVVEEAVADDAAAVDLTAVDAVRRDLDAVRNDTNARTGVYIRHDGTVVDVYVRVET</sequence>
<accession>A0A830F1E4</accession>
<feature type="compositionally biased region" description="Basic residues" evidence="1">
    <location>
        <begin position="10"/>
        <end position="25"/>
    </location>
</feature>
<dbReference type="AlphaFoldDB" id="A0A830F1E4"/>
<reference evidence="2" key="1">
    <citation type="journal article" date="2014" name="Int. J. Syst. Evol. Microbiol.">
        <title>Complete genome sequence of Corynebacterium casei LMG S-19264T (=DSM 44701T), isolated from a smear-ripened cheese.</title>
        <authorList>
            <consortium name="US DOE Joint Genome Institute (JGI-PGF)"/>
            <person name="Walter F."/>
            <person name="Albersmeier A."/>
            <person name="Kalinowski J."/>
            <person name="Ruckert C."/>
        </authorList>
    </citation>
    <scope>NUCLEOTIDE SEQUENCE</scope>
    <source>
        <strain evidence="2">JCM 19596</strain>
    </source>
</reference>
<dbReference type="RefSeq" id="WP_188976053.1">
    <property type="nucleotide sequence ID" value="NZ_BMPG01000001.1"/>
</dbReference>
<dbReference type="Proteomes" id="UP000607197">
    <property type="component" value="Unassembled WGS sequence"/>
</dbReference>
<comment type="caution">
    <text evidence="2">The sequence shown here is derived from an EMBL/GenBank/DDBJ whole genome shotgun (WGS) entry which is preliminary data.</text>
</comment>